<dbReference type="Proteomes" id="UP000214603">
    <property type="component" value="Unassembled WGS sequence"/>
</dbReference>
<evidence type="ECO:0000259" key="6">
    <source>
        <dbReference type="Pfam" id="PF00155"/>
    </source>
</evidence>
<dbReference type="OrthoDB" id="9803354at2"/>
<dbReference type="GO" id="GO:0030170">
    <property type="term" value="F:pyridoxal phosphate binding"/>
    <property type="evidence" value="ECO:0007669"/>
    <property type="project" value="InterPro"/>
</dbReference>
<keyword evidence="5" id="KW-0663">Pyridoxal phosphate</keyword>
<sequence>MPALAKRTEQVMPFYAVELFKQANALNAQGRDVISLGIGEPDFTAPAQVLETLDRAARAGLSGYTPPAGIAPLRDAIAHYYSQQFGATVDPHRVVVTSGASGALLLLSMALINPGDEILMPDPSYPANQNFITGAGGIPRLIPCGAQQRFQLSAADVRKHWGPATRGVLIASPSNPTGTTIARADLQALITEVRQRGGFVIMDEIYLGLYYEQAPQSALTLDEDVIIVNSFSKYFHMTGWRLGWLIAPASMVPAVEKLAASLAICAPSLAQHAALACFEPDVMRIYENRRLSFKQRRDYLLPEFERLGLHVPVVPDGAFYIYADISAHSQDSDDFSHRLLHEAGVAAVPGRDFGAAWARQTMRFSYATGLDRLQEAIARIERFLE</sequence>
<proteinExistence type="inferred from homology"/>
<dbReference type="NCBIfam" id="NF005601">
    <property type="entry name" value="PRK07337.1"/>
    <property type="match status" value="1"/>
</dbReference>
<accession>A0A225MKX2</accession>
<evidence type="ECO:0000313" key="7">
    <source>
        <dbReference type="EMBL" id="OWT61845.1"/>
    </source>
</evidence>
<dbReference type="EMBL" id="NJIH01000004">
    <property type="protein sequence ID" value="OWT61845.1"/>
    <property type="molecule type" value="Genomic_DNA"/>
</dbReference>
<evidence type="ECO:0000256" key="2">
    <source>
        <dbReference type="ARBA" id="ARBA00007441"/>
    </source>
</evidence>
<dbReference type="PANTHER" id="PTHR46383:SF2">
    <property type="entry name" value="AMINOTRANSFERASE"/>
    <property type="match status" value="1"/>
</dbReference>
<reference evidence="8" key="1">
    <citation type="submission" date="2017-06" db="EMBL/GenBank/DDBJ databases">
        <title>Herbaspirillum phytohormonus sp. nov., isolated from the root nodule of Robinia pseudoacacia in lead-zinc mine.</title>
        <authorList>
            <person name="Fan M."/>
            <person name="Lin Y."/>
        </authorList>
    </citation>
    <scope>NUCLEOTIDE SEQUENCE [LARGE SCALE GENOMIC DNA]</scope>
    <source>
        <strain evidence="8">SC-089</strain>
    </source>
</reference>
<dbReference type="InterPro" id="IPR015421">
    <property type="entry name" value="PyrdxlP-dep_Trfase_major"/>
</dbReference>
<dbReference type="InterPro" id="IPR050596">
    <property type="entry name" value="AspAT/PAT-like"/>
</dbReference>
<dbReference type="GO" id="GO:0008483">
    <property type="term" value="F:transaminase activity"/>
    <property type="evidence" value="ECO:0007669"/>
    <property type="project" value="UniProtKB-KW"/>
</dbReference>
<comment type="caution">
    <text evidence="7">The sequence shown here is derived from an EMBL/GenBank/DDBJ whole genome shotgun (WGS) entry which is preliminary data.</text>
</comment>
<keyword evidence="8" id="KW-1185">Reference proteome</keyword>
<gene>
    <name evidence="7" type="ORF">CEY11_08395</name>
</gene>
<evidence type="ECO:0000256" key="4">
    <source>
        <dbReference type="ARBA" id="ARBA00022679"/>
    </source>
</evidence>
<dbReference type="Pfam" id="PF00155">
    <property type="entry name" value="Aminotran_1_2"/>
    <property type="match status" value="1"/>
</dbReference>
<keyword evidence="3 7" id="KW-0032">Aminotransferase</keyword>
<dbReference type="PANTHER" id="PTHR46383">
    <property type="entry name" value="ASPARTATE AMINOTRANSFERASE"/>
    <property type="match status" value="1"/>
</dbReference>
<protein>
    <submittedName>
        <fullName evidence="7">Aminotransferase</fullName>
    </submittedName>
</protein>
<dbReference type="GO" id="GO:0006520">
    <property type="term" value="P:amino acid metabolic process"/>
    <property type="evidence" value="ECO:0007669"/>
    <property type="project" value="InterPro"/>
</dbReference>
<comment type="similarity">
    <text evidence="2">Belongs to the class-I pyridoxal-phosphate-dependent aminotransferase family.</text>
</comment>
<evidence type="ECO:0000256" key="1">
    <source>
        <dbReference type="ARBA" id="ARBA00001933"/>
    </source>
</evidence>
<dbReference type="InterPro" id="IPR015424">
    <property type="entry name" value="PyrdxlP-dep_Trfase"/>
</dbReference>
<evidence type="ECO:0000313" key="8">
    <source>
        <dbReference type="Proteomes" id="UP000214603"/>
    </source>
</evidence>
<dbReference type="AlphaFoldDB" id="A0A225MKX2"/>
<comment type="cofactor">
    <cofactor evidence="1">
        <name>pyridoxal 5'-phosphate</name>
        <dbReference type="ChEBI" id="CHEBI:597326"/>
    </cofactor>
</comment>
<dbReference type="CDD" id="cd00609">
    <property type="entry name" value="AAT_like"/>
    <property type="match status" value="1"/>
</dbReference>
<keyword evidence="4 7" id="KW-0808">Transferase</keyword>
<organism evidence="7 8">
    <name type="scientific">Candidimonas nitroreducens</name>
    <dbReference type="NCBI Taxonomy" id="683354"/>
    <lineage>
        <taxon>Bacteria</taxon>
        <taxon>Pseudomonadati</taxon>
        <taxon>Pseudomonadota</taxon>
        <taxon>Betaproteobacteria</taxon>
        <taxon>Burkholderiales</taxon>
        <taxon>Alcaligenaceae</taxon>
        <taxon>Candidimonas</taxon>
    </lineage>
</organism>
<dbReference type="Gene3D" id="3.40.640.10">
    <property type="entry name" value="Type I PLP-dependent aspartate aminotransferase-like (Major domain)"/>
    <property type="match status" value="1"/>
</dbReference>
<dbReference type="RefSeq" id="WP_088602932.1">
    <property type="nucleotide sequence ID" value="NZ_NJIH01000004.1"/>
</dbReference>
<feature type="domain" description="Aminotransferase class I/classII large" evidence="6">
    <location>
        <begin position="32"/>
        <end position="380"/>
    </location>
</feature>
<name>A0A225MKX2_9BURK</name>
<dbReference type="PRINTS" id="PR00753">
    <property type="entry name" value="ACCSYNTHASE"/>
</dbReference>
<evidence type="ECO:0000256" key="3">
    <source>
        <dbReference type="ARBA" id="ARBA00022576"/>
    </source>
</evidence>
<dbReference type="SUPFAM" id="SSF53383">
    <property type="entry name" value="PLP-dependent transferases"/>
    <property type="match status" value="1"/>
</dbReference>
<evidence type="ECO:0000256" key="5">
    <source>
        <dbReference type="ARBA" id="ARBA00022898"/>
    </source>
</evidence>
<dbReference type="InterPro" id="IPR004839">
    <property type="entry name" value="Aminotransferase_I/II_large"/>
</dbReference>